<name>D0NUB6_PHYIT</name>
<dbReference type="GeneID" id="9469439"/>
<dbReference type="VEuPathDB" id="FungiDB:PITG_16882"/>
<reference evidence="2" key="1">
    <citation type="journal article" date="2009" name="Nature">
        <title>Genome sequence and analysis of the Irish potato famine pathogen Phytophthora infestans.</title>
        <authorList>
            <consortium name="The Broad Institute Genome Sequencing Platform"/>
            <person name="Haas B.J."/>
            <person name="Kamoun S."/>
            <person name="Zody M.C."/>
            <person name="Jiang R.H."/>
            <person name="Handsaker R.E."/>
            <person name="Cano L.M."/>
            <person name="Grabherr M."/>
            <person name="Kodira C.D."/>
            <person name="Raffaele S."/>
            <person name="Torto-Alalibo T."/>
            <person name="Bozkurt T.O."/>
            <person name="Ah-Fong A.M."/>
            <person name="Alvarado L."/>
            <person name="Anderson V.L."/>
            <person name="Armstrong M.R."/>
            <person name="Avrova A."/>
            <person name="Baxter L."/>
            <person name="Beynon J."/>
            <person name="Boevink P.C."/>
            <person name="Bollmann S.R."/>
            <person name="Bos J.I."/>
            <person name="Bulone V."/>
            <person name="Cai G."/>
            <person name="Cakir C."/>
            <person name="Carrington J.C."/>
            <person name="Chawner M."/>
            <person name="Conti L."/>
            <person name="Costanzo S."/>
            <person name="Ewan R."/>
            <person name="Fahlgren N."/>
            <person name="Fischbach M.A."/>
            <person name="Fugelstad J."/>
            <person name="Gilroy E.M."/>
            <person name="Gnerre S."/>
            <person name="Green P.J."/>
            <person name="Grenville-Briggs L.J."/>
            <person name="Griffith J."/>
            <person name="Grunwald N.J."/>
            <person name="Horn K."/>
            <person name="Horner N.R."/>
            <person name="Hu C.H."/>
            <person name="Huitema E."/>
            <person name="Jeong D.H."/>
            <person name="Jones A.M."/>
            <person name="Jones J.D."/>
            <person name="Jones R.W."/>
            <person name="Karlsson E.K."/>
            <person name="Kunjeti S.G."/>
            <person name="Lamour K."/>
            <person name="Liu Z."/>
            <person name="Ma L."/>
            <person name="Maclean D."/>
            <person name="Chibucos M.C."/>
            <person name="McDonald H."/>
            <person name="McWalters J."/>
            <person name="Meijer H.J."/>
            <person name="Morgan W."/>
            <person name="Morris P.F."/>
            <person name="Munro C.A."/>
            <person name="O'Neill K."/>
            <person name="Ospina-Giraldo M."/>
            <person name="Pinzon A."/>
            <person name="Pritchard L."/>
            <person name="Ramsahoye B."/>
            <person name="Ren Q."/>
            <person name="Restrepo S."/>
            <person name="Roy S."/>
            <person name="Sadanandom A."/>
            <person name="Savidor A."/>
            <person name="Schornack S."/>
            <person name="Schwartz D.C."/>
            <person name="Schumann U.D."/>
            <person name="Schwessinger B."/>
            <person name="Seyer L."/>
            <person name="Sharpe T."/>
            <person name="Silvar C."/>
            <person name="Song J."/>
            <person name="Studholme D.J."/>
            <person name="Sykes S."/>
            <person name="Thines M."/>
            <person name="van de Vondervoort P.J."/>
            <person name="Phuntumart V."/>
            <person name="Wawra S."/>
            <person name="Weide R."/>
            <person name="Win J."/>
            <person name="Young C."/>
            <person name="Zhou S."/>
            <person name="Fry W."/>
            <person name="Meyers B.C."/>
            <person name="van West P."/>
            <person name="Ristaino J."/>
            <person name="Govers F."/>
            <person name="Birch P.R."/>
            <person name="Whisson S.C."/>
            <person name="Judelson H.S."/>
            <person name="Nusbaum C."/>
        </authorList>
    </citation>
    <scope>NUCLEOTIDE SEQUENCE [LARGE SCALE GENOMIC DNA]</scope>
    <source>
        <strain evidence="2">T30-4</strain>
    </source>
</reference>
<sequence length="71" mass="8073">MKRKGKRAPTHVEYMPQLHVELLVVTAISFRTNRHAEDPAIVPPGNRDHMLRSTDELYKATSDKCKGKSKS</sequence>
<proteinExistence type="predicted"/>
<evidence type="ECO:0000313" key="1">
    <source>
        <dbReference type="EMBL" id="EEY65249.1"/>
    </source>
</evidence>
<dbReference type="AlphaFoldDB" id="D0NUB6"/>
<protein>
    <submittedName>
        <fullName evidence="1">Uncharacterized protein</fullName>
    </submittedName>
</protein>
<organism evidence="1 2">
    <name type="scientific">Phytophthora infestans (strain T30-4)</name>
    <name type="common">Potato late blight agent</name>
    <dbReference type="NCBI Taxonomy" id="403677"/>
    <lineage>
        <taxon>Eukaryota</taxon>
        <taxon>Sar</taxon>
        <taxon>Stramenopiles</taxon>
        <taxon>Oomycota</taxon>
        <taxon>Peronosporomycetes</taxon>
        <taxon>Peronosporales</taxon>
        <taxon>Peronosporaceae</taxon>
        <taxon>Phytophthora</taxon>
    </lineage>
</organism>
<dbReference type="KEGG" id="pif:PITG_16882"/>
<dbReference type="RefSeq" id="XP_002897313.1">
    <property type="nucleotide sequence ID" value="XM_002897267.1"/>
</dbReference>
<dbReference type="HOGENOM" id="CLU_2745542_0_0_1"/>
<keyword evidence="2" id="KW-1185">Reference proteome</keyword>
<dbReference type="Proteomes" id="UP000006643">
    <property type="component" value="Unassembled WGS sequence"/>
</dbReference>
<dbReference type="EMBL" id="DS028163">
    <property type="protein sequence ID" value="EEY65249.1"/>
    <property type="molecule type" value="Genomic_DNA"/>
</dbReference>
<evidence type="ECO:0000313" key="2">
    <source>
        <dbReference type="Proteomes" id="UP000006643"/>
    </source>
</evidence>
<gene>
    <name evidence="1" type="ORF">PITG_16882</name>
</gene>
<dbReference type="OrthoDB" id="10545242at2759"/>
<accession>D0NUB6</accession>
<dbReference type="InParanoid" id="D0NUB6"/>